<reference evidence="3" key="1">
    <citation type="journal article" date="2017" name="Nat. Microbiol.">
        <title>Global analysis of biosynthetic gene clusters reveals vast potential of secondary metabolite production in Penicillium species.</title>
        <authorList>
            <person name="Nielsen J.C."/>
            <person name="Grijseels S."/>
            <person name="Prigent S."/>
            <person name="Ji B."/>
            <person name="Dainat J."/>
            <person name="Nielsen K.F."/>
            <person name="Frisvad J.C."/>
            <person name="Workman M."/>
            <person name="Nielsen J."/>
        </authorList>
    </citation>
    <scope>NUCLEOTIDE SEQUENCE [LARGE SCALE GENOMIC DNA]</scope>
    <source>
        <strain evidence="3">IBT 31811</strain>
    </source>
</reference>
<evidence type="ECO:0000313" key="3">
    <source>
        <dbReference type="Proteomes" id="UP000191672"/>
    </source>
</evidence>
<protein>
    <recommendedName>
        <fullName evidence="4">Pentacotripeptide-repeat region of PRORP domain-containing protein</fullName>
    </recommendedName>
</protein>
<dbReference type="Gene3D" id="1.25.40.10">
    <property type="entry name" value="Tetratricopeptide repeat domain"/>
    <property type="match status" value="1"/>
</dbReference>
<dbReference type="EMBL" id="MDYN01000005">
    <property type="protein sequence ID" value="OQD87693.1"/>
    <property type="molecule type" value="Genomic_DNA"/>
</dbReference>
<dbReference type="OrthoDB" id="185373at2759"/>
<proteinExistence type="predicted"/>
<comment type="caution">
    <text evidence="2">The sequence shown here is derived from an EMBL/GenBank/DDBJ whole genome shotgun (WGS) entry which is preliminary data.</text>
</comment>
<dbReference type="PANTHER" id="PTHR47939">
    <property type="entry name" value="MEMBRANE-ASSOCIATED SALT-INDUCIBLE PROTEIN-LIKE"/>
    <property type="match status" value="1"/>
</dbReference>
<accession>A0A1V6QEQ4</accession>
<name>A0A1V6QEQ4_9EURO</name>
<keyword evidence="3" id="KW-1185">Reference proteome</keyword>
<dbReference type="Proteomes" id="UP000191672">
    <property type="component" value="Unassembled WGS sequence"/>
</dbReference>
<dbReference type="AlphaFoldDB" id="A0A1V6QEQ4"/>
<keyword evidence="1" id="KW-0677">Repeat</keyword>
<organism evidence="2 3">
    <name type="scientific">Penicillium antarcticum</name>
    <dbReference type="NCBI Taxonomy" id="416450"/>
    <lineage>
        <taxon>Eukaryota</taxon>
        <taxon>Fungi</taxon>
        <taxon>Dikarya</taxon>
        <taxon>Ascomycota</taxon>
        <taxon>Pezizomycotina</taxon>
        <taxon>Eurotiomycetes</taxon>
        <taxon>Eurotiomycetidae</taxon>
        <taxon>Eurotiales</taxon>
        <taxon>Aspergillaceae</taxon>
        <taxon>Penicillium</taxon>
    </lineage>
</organism>
<dbReference type="STRING" id="416450.A0A1V6QEQ4"/>
<evidence type="ECO:0000313" key="2">
    <source>
        <dbReference type="EMBL" id="OQD87693.1"/>
    </source>
</evidence>
<dbReference type="InterPro" id="IPR011990">
    <property type="entry name" value="TPR-like_helical_dom_sf"/>
</dbReference>
<gene>
    <name evidence="2" type="ORF">PENANT_c005G08847</name>
</gene>
<evidence type="ECO:0008006" key="4">
    <source>
        <dbReference type="Google" id="ProtNLM"/>
    </source>
</evidence>
<evidence type="ECO:0000256" key="1">
    <source>
        <dbReference type="ARBA" id="ARBA00022737"/>
    </source>
</evidence>
<sequence length="793" mass="91258">MQSHLTRRVFQALINNEPLRFSQCRRYRLLHTIAPLRVRGPLPGLPHMSRRTLFAFNLSQNSEGQSTTLPSEKGLKPMADLMRSLVDRSRPPPNDVLAKAFEVFFATRLETPGTINLFQARHLNITWKHLKKQQPELEEDEYQNVFSIENLEKMLYVLNECEIPQEARETVLRLGRFAYNELCADHGFGANKISREAIILYVNLTAMNGNPEEARHTVLKYMGQLRNAKPSPWLTVLKGFALKDDLRPVRRIVEEFEKHGNKFDSNSHLELLIFLIDQDQLHAVQTVYNFSISDQPEPSLAAKEAVIKYCIFKSQLEWASTIYETLPRDPSPETARIMLLWEAAQESDASSIAMKVDTWLAKNPGLESSITIEAVNDLLQFANVFERPQLAAEFMKLAEQWALTPDEHTYTLQLESRIQAGDVKETLKLLEEKVDPNSLTTGNLPLANKLITMLCRSEEKDALFQQISSLLDPLFQDNVRLDPKTVAALTHLLLYRHDLEAVSDLLRPRLGDYDDEMKMWVRSALTDFILDMSQSDTEAWNVYELLKIAFPETGVPMRTKIMSSFFERERSDLAVQVFGHMRQAEEWPRRPRPDTYARCFQGLSRTADATNLELVHNMLKLDTEVDLTTRILNGLMMAYTACEMPEKSMDIFRQILQSEQGPTRHTIRIFFKVCEKHHTGAQEALKMISKVKKLDITLDRPLYSAYMEAVAAQCEFDLATEAIDNMEAEVGILPTSNTIGLFYNAIPYQYWKDEVEKWAIQKYPELWEHLVKTNRTEHEEGLKFDGIINEVVV</sequence>
<dbReference type="PANTHER" id="PTHR47939:SF13">
    <property type="entry name" value="OS03G0201400 PROTEIN"/>
    <property type="match status" value="1"/>
</dbReference>
<dbReference type="InterPro" id="IPR050667">
    <property type="entry name" value="PPR-containing_protein"/>
</dbReference>